<evidence type="ECO:0000256" key="18">
    <source>
        <dbReference type="SAM" id="Phobius"/>
    </source>
</evidence>
<keyword evidence="14 18" id="KW-1133">Transmembrane helix</keyword>
<comment type="subcellular location">
    <subcellularLocation>
        <location evidence="2">Cell inner membrane</location>
        <topology evidence="2">Multi-pass membrane protein</topology>
    </subcellularLocation>
</comment>
<proteinExistence type="predicted"/>
<keyword evidence="5" id="KW-0813">Transport</keyword>
<dbReference type="InterPro" id="IPR050351">
    <property type="entry name" value="BphY/WalK/GraS-like"/>
</dbReference>
<dbReference type="KEGG" id="slac:SKTS_35590"/>
<keyword evidence="12 20" id="KW-0418">Kinase</keyword>
<keyword evidence="16 18" id="KW-0472">Membrane</keyword>
<dbReference type="PRINTS" id="PR00344">
    <property type="entry name" value="BCTRLSENSOR"/>
</dbReference>
<dbReference type="PROSITE" id="PS50109">
    <property type="entry name" value="HIS_KIN"/>
    <property type="match status" value="1"/>
</dbReference>
<dbReference type="NCBIfam" id="NF008235">
    <property type="entry name" value="PRK11006.1"/>
    <property type="match status" value="1"/>
</dbReference>
<organism evidence="20 21">
    <name type="scientific">Sulfurimicrobium lacus</name>
    <dbReference type="NCBI Taxonomy" id="2715678"/>
    <lineage>
        <taxon>Bacteria</taxon>
        <taxon>Pseudomonadati</taxon>
        <taxon>Pseudomonadota</taxon>
        <taxon>Betaproteobacteria</taxon>
        <taxon>Nitrosomonadales</taxon>
        <taxon>Sulfuricellaceae</taxon>
        <taxon>Sulfurimicrobium</taxon>
    </lineage>
</organism>
<evidence type="ECO:0000256" key="10">
    <source>
        <dbReference type="ARBA" id="ARBA00022692"/>
    </source>
</evidence>
<dbReference type="GO" id="GO:0000155">
    <property type="term" value="F:phosphorelay sensor kinase activity"/>
    <property type="evidence" value="ECO:0007669"/>
    <property type="project" value="InterPro"/>
</dbReference>
<dbReference type="InterPro" id="IPR000014">
    <property type="entry name" value="PAS"/>
</dbReference>
<dbReference type="AlphaFoldDB" id="A0A6F8VFS4"/>
<evidence type="ECO:0000256" key="16">
    <source>
        <dbReference type="ARBA" id="ARBA00023136"/>
    </source>
</evidence>
<keyword evidence="13" id="KW-0067">ATP-binding</keyword>
<reference evidence="21" key="1">
    <citation type="submission" date="2020-03" db="EMBL/GenBank/DDBJ databases">
        <title>Complete genome sequence of sulfur-oxidizing bacterium skT11.</title>
        <authorList>
            <person name="Kanda M."/>
            <person name="Kojima H."/>
            <person name="Fukui M."/>
        </authorList>
    </citation>
    <scope>NUCLEOTIDE SEQUENCE [LARGE SCALE GENOMIC DNA]</scope>
    <source>
        <strain evidence="21">skT11</strain>
    </source>
</reference>
<dbReference type="PANTHER" id="PTHR45453:SF1">
    <property type="entry name" value="PHOSPHATE REGULON SENSOR PROTEIN PHOR"/>
    <property type="match status" value="1"/>
</dbReference>
<evidence type="ECO:0000256" key="14">
    <source>
        <dbReference type="ARBA" id="ARBA00022989"/>
    </source>
</evidence>
<dbReference type="InterPro" id="IPR036890">
    <property type="entry name" value="HATPase_C_sf"/>
</dbReference>
<evidence type="ECO:0000256" key="12">
    <source>
        <dbReference type="ARBA" id="ARBA00022777"/>
    </source>
</evidence>
<dbReference type="Gene3D" id="3.30.450.20">
    <property type="entry name" value="PAS domain"/>
    <property type="match status" value="1"/>
</dbReference>
<sequence length="436" mass="49141">MHGLIWSLFWPPLLAAMVALLVWPLFGPSLALGMFAAFLLVLLLHHAVNLRALANWLLAPPGAEVPDGSGAWGEVFNVIYQSGRIQSSSQHQLSAALERFQRAAEAMPDGIVMLNEASQIEWCNPVAETQFDISNQRDHLQRMAYLVRQEQFTDYLSAQNYAEPLMMKSLRNPDLTLSIQLVPFGDRQKLLLSRDVTQLERVETMRRDFVANVSHELRTPLTVVGGFLETFEDAEQINMQQSRRHFQLMLDQTRRMQGLVDDLLTLSRLESNQERMSEEAVDVCALLQILHKEALSLSDGRHHLSLELATDSKLLGNERDLRSAFGNLVSNAVRYTPEGGDIELRWELNNGEARFCVKDSGIGIDPQYISRLTERFYRVDRGRSRETGGTGLGLSIVKHILTRHQGRLEIHSEPGKGSLFCACFPARRVIESGKAN</sequence>
<dbReference type="CDD" id="cd00082">
    <property type="entry name" value="HisKA"/>
    <property type="match status" value="1"/>
</dbReference>
<evidence type="ECO:0000256" key="1">
    <source>
        <dbReference type="ARBA" id="ARBA00000085"/>
    </source>
</evidence>
<evidence type="ECO:0000256" key="7">
    <source>
        <dbReference type="ARBA" id="ARBA00022553"/>
    </source>
</evidence>
<dbReference type="NCBIfam" id="TIGR02966">
    <property type="entry name" value="phoR_proteo"/>
    <property type="match status" value="1"/>
</dbReference>
<dbReference type="GO" id="GO:0005886">
    <property type="term" value="C:plasma membrane"/>
    <property type="evidence" value="ECO:0007669"/>
    <property type="project" value="UniProtKB-SubCell"/>
</dbReference>
<dbReference type="InterPro" id="IPR036097">
    <property type="entry name" value="HisK_dim/P_sf"/>
</dbReference>
<dbReference type="SUPFAM" id="SSF55874">
    <property type="entry name" value="ATPase domain of HSP90 chaperone/DNA topoisomerase II/histidine kinase"/>
    <property type="match status" value="1"/>
</dbReference>
<evidence type="ECO:0000256" key="3">
    <source>
        <dbReference type="ARBA" id="ARBA00012438"/>
    </source>
</evidence>
<dbReference type="FunFam" id="3.30.565.10:FF:000006">
    <property type="entry name" value="Sensor histidine kinase WalK"/>
    <property type="match status" value="1"/>
</dbReference>
<dbReference type="SUPFAM" id="SSF55785">
    <property type="entry name" value="PYP-like sensor domain (PAS domain)"/>
    <property type="match status" value="1"/>
</dbReference>
<gene>
    <name evidence="20" type="primary">phoR</name>
    <name evidence="20" type="ORF">SKTS_35590</name>
</gene>
<feature type="domain" description="Histidine kinase" evidence="19">
    <location>
        <begin position="212"/>
        <end position="428"/>
    </location>
</feature>
<dbReference type="Pfam" id="PF13188">
    <property type="entry name" value="PAS_8"/>
    <property type="match status" value="1"/>
</dbReference>
<dbReference type="InterPro" id="IPR003594">
    <property type="entry name" value="HATPase_dom"/>
</dbReference>
<name>A0A6F8VFS4_9PROT</name>
<keyword evidence="10 18" id="KW-0812">Transmembrane</keyword>
<keyword evidence="6" id="KW-1003">Cell membrane</keyword>
<dbReference type="RefSeq" id="WP_173068466.1">
    <property type="nucleotide sequence ID" value="NZ_AP022853.1"/>
</dbReference>
<dbReference type="EC" id="2.7.13.3" evidence="3"/>
<comment type="function">
    <text evidence="17">Member of the two-component regulatory system PhoR/PhoB involved in the phosphate regulon genes expression. PhoR may function as a membrane-associated protein kinase that phosphorylates PhoB in response to environmental signals.</text>
</comment>
<dbReference type="InterPro" id="IPR004358">
    <property type="entry name" value="Sig_transdc_His_kin-like_C"/>
</dbReference>
<dbReference type="Gene3D" id="3.30.565.10">
    <property type="entry name" value="Histidine kinase-like ATPase, C-terminal domain"/>
    <property type="match status" value="1"/>
</dbReference>
<evidence type="ECO:0000313" key="20">
    <source>
        <dbReference type="EMBL" id="BCB28673.1"/>
    </source>
</evidence>
<dbReference type="GO" id="GO:0005524">
    <property type="term" value="F:ATP binding"/>
    <property type="evidence" value="ECO:0007669"/>
    <property type="project" value="UniProtKB-KW"/>
</dbReference>
<dbReference type="GO" id="GO:0004721">
    <property type="term" value="F:phosphoprotein phosphatase activity"/>
    <property type="evidence" value="ECO:0007669"/>
    <property type="project" value="InterPro"/>
</dbReference>
<evidence type="ECO:0000256" key="4">
    <source>
        <dbReference type="ARBA" id="ARBA00019665"/>
    </source>
</evidence>
<evidence type="ECO:0000313" key="21">
    <source>
        <dbReference type="Proteomes" id="UP000502260"/>
    </source>
</evidence>
<keyword evidence="21" id="KW-1185">Reference proteome</keyword>
<evidence type="ECO:0000256" key="9">
    <source>
        <dbReference type="ARBA" id="ARBA00022679"/>
    </source>
</evidence>
<keyword evidence="8" id="KW-0592">Phosphate transport</keyword>
<keyword evidence="15" id="KW-0902">Two-component regulatory system</keyword>
<keyword evidence="11" id="KW-0547">Nucleotide-binding</keyword>
<dbReference type="InterPro" id="IPR005467">
    <property type="entry name" value="His_kinase_dom"/>
</dbReference>
<keyword evidence="9" id="KW-0808">Transferase</keyword>
<dbReference type="SMART" id="SM00387">
    <property type="entry name" value="HATPase_c"/>
    <property type="match status" value="1"/>
</dbReference>
<dbReference type="Gene3D" id="1.10.287.130">
    <property type="match status" value="1"/>
</dbReference>
<comment type="catalytic activity">
    <reaction evidence="1">
        <text>ATP + protein L-histidine = ADP + protein N-phospho-L-histidine.</text>
        <dbReference type="EC" id="2.7.13.3"/>
    </reaction>
</comment>
<dbReference type="InterPro" id="IPR035965">
    <property type="entry name" value="PAS-like_dom_sf"/>
</dbReference>
<keyword evidence="7" id="KW-0597">Phosphoprotein</keyword>
<dbReference type="GO" id="GO:0006817">
    <property type="term" value="P:phosphate ion transport"/>
    <property type="evidence" value="ECO:0007669"/>
    <property type="project" value="UniProtKB-KW"/>
</dbReference>
<dbReference type="Pfam" id="PF02518">
    <property type="entry name" value="HATPase_c"/>
    <property type="match status" value="1"/>
</dbReference>
<dbReference type="SUPFAM" id="SSF47384">
    <property type="entry name" value="Homodimeric domain of signal transducing histidine kinase"/>
    <property type="match status" value="1"/>
</dbReference>
<evidence type="ECO:0000259" key="19">
    <source>
        <dbReference type="PROSITE" id="PS50109"/>
    </source>
</evidence>
<dbReference type="GO" id="GO:0016036">
    <property type="term" value="P:cellular response to phosphate starvation"/>
    <property type="evidence" value="ECO:0007669"/>
    <property type="project" value="TreeGrafter"/>
</dbReference>
<dbReference type="InterPro" id="IPR021766">
    <property type="entry name" value="PhoR_N"/>
</dbReference>
<evidence type="ECO:0000256" key="6">
    <source>
        <dbReference type="ARBA" id="ARBA00022475"/>
    </source>
</evidence>
<dbReference type="EMBL" id="AP022853">
    <property type="protein sequence ID" value="BCB28673.1"/>
    <property type="molecule type" value="Genomic_DNA"/>
</dbReference>
<evidence type="ECO:0000256" key="8">
    <source>
        <dbReference type="ARBA" id="ARBA00022592"/>
    </source>
</evidence>
<protein>
    <recommendedName>
        <fullName evidence="4">Phosphate regulon sensor protein PhoR</fullName>
        <ecNumber evidence="3">2.7.13.3</ecNumber>
    </recommendedName>
</protein>
<dbReference type="Pfam" id="PF00512">
    <property type="entry name" value="HisKA"/>
    <property type="match status" value="1"/>
</dbReference>
<feature type="transmembrane region" description="Helical" evidence="18">
    <location>
        <begin position="25"/>
        <end position="44"/>
    </location>
</feature>
<evidence type="ECO:0000256" key="2">
    <source>
        <dbReference type="ARBA" id="ARBA00004429"/>
    </source>
</evidence>
<accession>A0A6F8VFS4</accession>
<dbReference type="Proteomes" id="UP000502260">
    <property type="component" value="Chromosome"/>
</dbReference>
<dbReference type="InterPro" id="IPR014310">
    <property type="entry name" value="Sig_transdc_His_kinase_PhoR"/>
</dbReference>
<dbReference type="SMART" id="SM00388">
    <property type="entry name" value="HisKA"/>
    <property type="match status" value="1"/>
</dbReference>
<dbReference type="FunFam" id="1.10.287.130:FF:000008">
    <property type="entry name" value="Two-component sensor histidine kinase"/>
    <property type="match status" value="1"/>
</dbReference>
<dbReference type="PANTHER" id="PTHR45453">
    <property type="entry name" value="PHOSPHATE REGULON SENSOR PROTEIN PHOR"/>
    <property type="match status" value="1"/>
</dbReference>
<evidence type="ECO:0000256" key="5">
    <source>
        <dbReference type="ARBA" id="ARBA00022448"/>
    </source>
</evidence>
<evidence type="ECO:0000256" key="13">
    <source>
        <dbReference type="ARBA" id="ARBA00022840"/>
    </source>
</evidence>
<evidence type="ECO:0000256" key="17">
    <source>
        <dbReference type="ARBA" id="ARBA00025207"/>
    </source>
</evidence>
<evidence type="ECO:0000256" key="15">
    <source>
        <dbReference type="ARBA" id="ARBA00023012"/>
    </source>
</evidence>
<dbReference type="Pfam" id="PF11808">
    <property type="entry name" value="PhoR"/>
    <property type="match status" value="1"/>
</dbReference>
<evidence type="ECO:0000256" key="11">
    <source>
        <dbReference type="ARBA" id="ARBA00022741"/>
    </source>
</evidence>
<dbReference type="InterPro" id="IPR003661">
    <property type="entry name" value="HisK_dim/P_dom"/>
</dbReference>